<feature type="transmembrane region" description="Helical" evidence="7">
    <location>
        <begin position="330"/>
        <end position="354"/>
    </location>
</feature>
<dbReference type="RefSeq" id="WP_380772855.1">
    <property type="nucleotide sequence ID" value="NZ_JBHUEO010000011.1"/>
</dbReference>
<feature type="transmembrane region" description="Helical" evidence="7">
    <location>
        <begin position="305"/>
        <end position="324"/>
    </location>
</feature>
<feature type="transmembrane region" description="Helical" evidence="7">
    <location>
        <begin position="12"/>
        <end position="37"/>
    </location>
</feature>
<dbReference type="EMBL" id="JBHUEO010000011">
    <property type="protein sequence ID" value="MFD1706271.1"/>
    <property type="molecule type" value="Genomic_DNA"/>
</dbReference>
<dbReference type="PANTHER" id="PTHR43045">
    <property type="entry name" value="SHIKIMATE TRANSPORTER"/>
    <property type="match status" value="1"/>
</dbReference>
<comment type="caution">
    <text evidence="9">The sequence shown here is derived from an EMBL/GenBank/DDBJ whole genome shotgun (WGS) entry which is preliminary data.</text>
</comment>
<sequence length="437" mass="46910">MSNNNNKMTAKAIAGAAFGTVIEWYDFFLYATAAALIFPKLFFPDSDPFVATILSFATLATGFLARPLGAAIFGHFGDRIGRKTALVITLWIIGISSTLIGLLPTYDSIGIWAAVLLLIMRILQGVGVGGEWAGAVLLSMEWGERKKRGLAASIPNAAIGAGMLLASATVTLCITLTGDQFFVWGWRIPFLISFILLIAGVIIRNKVDETPSFKRVADGNQVVKTPILEVLKRHPKQVFLVGMAKFSEHVPHAVFATFMISYVTDNFKISSNYMVNTNAIGSFLSILGIPLGGYIADKIGVKRTYMVGIIFTLLWAFPYIGLIYTETPVLIMLATIVFYLAHNMQAGAQPALVAQAFPAELRYSGTALGTQVAAVFAGGIAPMVCTYLIHTTGTLYSIAVYIGVAAVIGFTGSAFLKNLSSTGSEAEQKAEMIDQAT</sequence>
<dbReference type="Gene3D" id="1.20.1250.20">
    <property type="entry name" value="MFS general substrate transporter like domains"/>
    <property type="match status" value="2"/>
</dbReference>
<dbReference type="InterPro" id="IPR020846">
    <property type="entry name" value="MFS_dom"/>
</dbReference>
<feature type="transmembrane region" description="Helical" evidence="7">
    <location>
        <begin position="49"/>
        <end position="73"/>
    </location>
</feature>
<feature type="transmembrane region" description="Helical" evidence="7">
    <location>
        <begin position="150"/>
        <end position="178"/>
    </location>
</feature>
<keyword evidence="6 7" id="KW-0472">Membrane</keyword>
<feature type="transmembrane region" description="Helical" evidence="7">
    <location>
        <begin position="275"/>
        <end position="296"/>
    </location>
</feature>
<evidence type="ECO:0000256" key="5">
    <source>
        <dbReference type="ARBA" id="ARBA00022989"/>
    </source>
</evidence>
<dbReference type="InterPro" id="IPR011701">
    <property type="entry name" value="MFS"/>
</dbReference>
<gene>
    <name evidence="9" type="ORF">ACFSCZ_05805</name>
</gene>
<keyword evidence="3" id="KW-1003">Cell membrane</keyword>
<dbReference type="InterPro" id="IPR005829">
    <property type="entry name" value="Sugar_transporter_CS"/>
</dbReference>
<feature type="transmembrane region" description="Helical" evidence="7">
    <location>
        <begin position="184"/>
        <end position="203"/>
    </location>
</feature>
<organism evidence="9 10">
    <name type="scientific">Siminovitchia sediminis</name>
    <dbReference type="NCBI Taxonomy" id="1274353"/>
    <lineage>
        <taxon>Bacteria</taxon>
        <taxon>Bacillati</taxon>
        <taxon>Bacillota</taxon>
        <taxon>Bacilli</taxon>
        <taxon>Bacillales</taxon>
        <taxon>Bacillaceae</taxon>
        <taxon>Siminovitchia</taxon>
    </lineage>
</organism>
<dbReference type="SUPFAM" id="SSF103473">
    <property type="entry name" value="MFS general substrate transporter"/>
    <property type="match status" value="1"/>
</dbReference>
<feature type="transmembrane region" description="Helical" evidence="7">
    <location>
        <begin position="85"/>
        <end position="103"/>
    </location>
</feature>
<accession>A0ABW4KHN2</accession>
<evidence type="ECO:0000256" key="6">
    <source>
        <dbReference type="ARBA" id="ARBA00023136"/>
    </source>
</evidence>
<keyword evidence="4 7" id="KW-0812">Transmembrane</keyword>
<keyword evidence="10" id="KW-1185">Reference proteome</keyword>
<dbReference type="PROSITE" id="PS00217">
    <property type="entry name" value="SUGAR_TRANSPORT_2"/>
    <property type="match status" value="1"/>
</dbReference>
<keyword evidence="2" id="KW-0813">Transport</keyword>
<dbReference type="Pfam" id="PF07690">
    <property type="entry name" value="MFS_1"/>
    <property type="match status" value="1"/>
</dbReference>
<evidence type="ECO:0000313" key="10">
    <source>
        <dbReference type="Proteomes" id="UP001597301"/>
    </source>
</evidence>
<dbReference type="Proteomes" id="UP001597301">
    <property type="component" value="Unassembled WGS sequence"/>
</dbReference>
<dbReference type="PROSITE" id="PS50850">
    <property type="entry name" value="MFS"/>
    <property type="match status" value="1"/>
</dbReference>
<name>A0ABW4KHN2_9BACI</name>
<feature type="transmembrane region" description="Helical" evidence="7">
    <location>
        <begin position="109"/>
        <end position="138"/>
    </location>
</feature>
<dbReference type="InterPro" id="IPR036259">
    <property type="entry name" value="MFS_trans_sf"/>
</dbReference>
<keyword evidence="5 7" id="KW-1133">Transmembrane helix</keyword>
<feature type="transmembrane region" description="Helical" evidence="7">
    <location>
        <begin position="395"/>
        <end position="416"/>
    </location>
</feature>
<evidence type="ECO:0000259" key="8">
    <source>
        <dbReference type="PROSITE" id="PS50850"/>
    </source>
</evidence>
<evidence type="ECO:0000256" key="2">
    <source>
        <dbReference type="ARBA" id="ARBA00022448"/>
    </source>
</evidence>
<comment type="subcellular location">
    <subcellularLocation>
        <location evidence="1">Cell membrane</location>
        <topology evidence="1">Multi-pass membrane protein</topology>
    </subcellularLocation>
</comment>
<reference evidence="10" key="1">
    <citation type="journal article" date="2019" name="Int. J. Syst. Evol. Microbiol.">
        <title>The Global Catalogue of Microorganisms (GCM) 10K type strain sequencing project: providing services to taxonomists for standard genome sequencing and annotation.</title>
        <authorList>
            <consortium name="The Broad Institute Genomics Platform"/>
            <consortium name="The Broad Institute Genome Sequencing Center for Infectious Disease"/>
            <person name="Wu L."/>
            <person name="Ma J."/>
        </authorList>
    </citation>
    <scope>NUCLEOTIDE SEQUENCE [LARGE SCALE GENOMIC DNA]</scope>
    <source>
        <strain evidence="10">CGMCC 1.12295</strain>
    </source>
</reference>
<evidence type="ECO:0000256" key="1">
    <source>
        <dbReference type="ARBA" id="ARBA00004651"/>
    </source>
</evidence>
<evidence type="ECO:0000313" key="9">
    <source>
        <dbReference type="EMBL" id="MFD1706271.1"/>
    </source>
</evidence>
<evidence type="ECO:0000256" key="3">
    <source>
        <dbReference type="ARBA" id="ARBA00022475"/>
    </source>
</evidence>
<proteinExistence type="predicted"/>
<dbReference type="PANTHER" id="PTHR43045:SF1">
    <property type="entry name" value="SHIKIMATE TRANSPORTER"/>
    <property type="match status" value="1"/>
</dbReference>
<protein>
    <submittedName>
        <fullName evidence="9">MFS transporter</fullName>
    </submittedName>
</protein>
<feature type="transmembrane region" description="Helical" evidence="7">
    <location>
        <begin position="366"/>
        <end position="389"/>
    </location>
</feature>
<evidence type="ECO:0000256" key="4">
    <source>
        <dbReference type="ARBA" id="ARBA00022692"/>
    </source>
</evidence>
<dbReference type="CDD" id="cd17369">
    <property type="entry name" value="MFS_ShiA_like"/>
    <property type="match status" value="1"/>
</dbReference>
<feature type="domain" description="Major facilitator superfamily (MFS) profile" evidence="8">
    <location>
        <begin position="12"/>
        <end position="421"/>
    </location>
</feature>
<evidence type="ECO:0000256" key="7">
    <source>
        <dbReference type="SAM" id="Phobius"/>
    </source>
</evidence>